<dbReference type="EMBL" id="KZ857551">
    <property type="protein sequence ID" value="RDX40508.1"/>
    <property type="molecule type" value="Genomic_DNA"/>
</dbReference>
<name>A0A371CJQ0_9APHY</name>
<feature type="non-terminal residue" evidence="1">
    <location>
        <position position="1"/>
    </location>
</feature>
<evidence type="ECO:0000313" key="1">
    <source>
        <dbReference type="EMBL" id="RDX40508.1"/>
    </source>
</evidence>
<accession>A0A371CJQ0</accession>
<proteinExistence type="predicted"/>
<dbReference type="AlphaFoldDB" id="A0A371CJQ0"/>
<gene>
    <name evidence="1" type="ORF">OH76DRAFT_1366128</name>
</gene>
<dbReference type="OrthoDB" id="3267748at2759"/>
<sequence length="147" mass="17719">MQGVKTKPPFCWNGAPDLDVFDQWTYEIDTWGELLGLSDRLMLKLVVQFMSDKPSKFFMRHVATRQEEWTMKDLYEALFDYWRSRVRDFVREIQQLAVRFPDVSDFQLVQIFWKGVHPYIRVHLIEKGLNPEKTKLDRLVKHAVRRE</sequence>
<dbReference type="STRING" id="139420.A0A371CJQ0"/>
<reference evidence="1 2" key="1">
    <citation type="journal article" date="2018" name="Biotechnol. Biofuels">
        <title>Integrative visual omics of the white-rot fungus Polyporus brumalis exposes the biotechnological potential of its oxidative enzymes for delignifying raw plant biomass.</title>
        <authorList>
            <person name="Miyauchi S."/>
            <person name="Rancon A."/>
            <person name="Drula E."/>
            <person name="Hage H."/>
            <person name="Chaduli D."/>
            <person name="Favel A."/>
            <person name="Grisel S."/>
            <person name="Henrissat B."/>
            <person name="Herpoel-Gimbert I."/>
            <person name="Ruiz-Duenas F.J."/>
            <person name="Chevret D."/>
            <person name="Hainaut M."/>
            <person name="Lin J."/>
            <person name="Wang M."/>
            <person name="Pangilinan J."/>
            <person name="Lipzen A."/>
            <person name="Lesage-Meessen L."/>
            <person name="Navarro D."/>
            <person name="Riley R."/>
            <person name="Grigoriev I.V."/>
            <person name="Zhou S."/>
            <person name="Raouche S."/>
            <person name="Rosso M.N."/>
        </authorList>
    </citation>
    <scope>NUCLEOTIDE SEQUENCE [LARGE SCALE GENOMIC DNA]</scope>
    <source>
        <strain evidence="1 2">BRFM 1820</strain>
    </source>
</reference>
<evidence type="ECO:0000313" key="2">
    <source>
        <dbReference type="Proteomes" id="UP000256964"/>
    </source>
</evidence>
<organism evidence="1 2">
    <name type="scientific">Lentinus brumalis</name>
    <dbReference type="NCBI Taxonomy" id="2498619"/>
    <lineage>
        <taxon>Eukaryota</taxon>
        <taxon>Fungi</taxon>
        <taxon>Dikarya</taxon>
        <taxon>Basidiomycota</taxon>
        <taxon>Agaricomycotina</taxon>
        <taxon>Agaricomycetes</taxon>
        <taxon>Polyporales</taxon>
        <taxon>Polyporaceae</taxon>
        <taxon>Lentinus</taxon>
    </lineage>
</organism>
<dbReference type="Proteomes" id="UP000256964">
    <property type="component" value="Unassembled WGS sequence"/>
</dbReference>
<protein>
    <submittedName>
        <fullName evidence="1">Uncharacterized protein</fullName>
    </submittedName>
</protein>
<keyword evidence="2" id="KW-1185">Reference proteome</keyword>